<dbReference type="RefSeq" id="WP_079347861.1">
    <property type="nucleotide sequence ID" value="NZ_MVAB01000001.1"/>
</dbReference>
<keyword evidence="1" id="KW-1133">Transmembrane helix</keyword>
<comment type="caution">
    <text evidence="2">The sequence shown here is derived from an EMBL/GenBank/DDBJ whole genome shotgun (WGS) entry which is preliminary data.</text>
</comment>
<evidence type="ECO:0000313" key="3">
    <source>
        <dbReference type="Proteomes" id="UP000189970"/>
    </source>
</evidence>
<keyword evidence="1" id="KW-0472">Membrane</keyword>
<dbReference type="InterPro" id="IPR047928">
    <property type="entry name" value="Perm_prefix_1"/>
</dbReference>
<evidence type="ECO:0008006" key="4">
    <source>
        <dbReference type="Google" id="ProtNLM"/>
    </source>
</evidence>
<evidence type="ECO:0000313" key="2">
    <source>
        <dbReference type="EMBL" id="OPF88512.1"/>
    </source>
</evidence>
<evidence type="ECO:0000256" key="1">
    <source>
        <dbReference type="SAM" id="Phobius"/>
    </source>
</evidence>
<accession>A0A1V4DJC0</accession>
<name>A0A1V4DJC0_9ENTE</name>
<reference evidence="2 3" key="1">
    <citation type="submission" date="2017-02" db="EMBL/GenBank/DDBJ databases">
        <title>Vagococcus cremeus sp. nov., isolated from the small intestine of a marten, Martes flavigula.</title>
        <authorList>
            <person name="Tak E.J."/>
            <person name="Bae J.-W."/>
        </authorList>
    </citation>
    <scope>NUCLEOTIDE SEQUENCE [LARGE SCALE GENOMIC DNA]</scope>
    <source>
        <strain evidence="2 3">D7T301</strain>
    </source>
</reference>
<dbReference type="AlphaFoldDB" id="A0A1V4DJC0"/>
<sequence length="313" mass="35333">MKVIENYVDAMFVNLPRTAELQTIKEDILLNMKEKYIELIDEGKPENEALGTVIAEFGTIDELLESLEISVEENDDRGNQEFFTPNLPVLSESVITKYLATKRLSGMLIGSGIISLGIGLSTFFFLINRLSSSIPFFIFVLSITAAVILFTIGGMKLSVFNNLKNGFILTSEDRLLLENAKEEYHRSFILSIILGIGLSMLSILSVIFSSFSGFGEAIGLSLLFLFGAVACFFFIYAGNVQGSYNFLLDNGLEVHVPYEEYKRQKFFQRFESLYWMIILLLFFGWGFFFDGWVICWIVFPIGGVLQDTLSKRA</sequence>
<feature type="transmembrane region" description="Helical" evidence="1">
    <location>
        <begin position="107"/>
        <end position="127"/>
    </location>
</feature>
<dbReference type="Proteomes" id="UP000189970">
    <property type="component" value="Unassembled WGS sequence"/>
</dbReference>
<dbReference type="NCBIfam" id="NF038403">
    <property type="entry name" value="perm_prefix_1"/>
    <property type="match status" value="1"/>
</dbReference>
<feature type="transmembrane region" description="Helical" evidence="1">
    <location>
        <begin position="133"/>
        <end position="155"/>
    </location>
</feature>
<dbReference type="EMBL" id="MVAB01000001">
    <property type="protein sequence ID" value="OPF88512.1"/>
    <property type="molecule type" value="Genomic_DNA"/>
</dbReference>
<gene>
    <name evidence="2" type="ORF">BW731_10175</name>
</gene>
<feature type="transmembrane region" description="Helical" evidence="1">
    <location>
        <begin position="273"/>
        <end position="299"/>
    </location>
</feature>
<keyword evidence="3" id="KW-1185">Reference proteome</keyword>
<keyword evidence="1" id="KW-0812">Transmembrane</keyword>
<feature type="transmembrane region" description="Helical" evidence="1">
    <location>
        <begin position="188"/>
        <end position="211"/>
    </location>
</feature>
<feature type="transmembrane region" description="Helical" evidence="1">
    <location>
        <begin position="217"/>
        <end position="237"/>
    </location>
</feature>
<protein>
    <recommendedName>
        <fullName evidence="4">Beta-carotene 15,15'-monooxygenase</fullName>
    </recommendedName>
</protein>
<proteinExistence type="predicted"/>
<organism evidence="2 3">
    <name type="scientific">Vagococcus martis</name>
    <dbReference type="NCBI Taxonomy" id="1768210"/>
    <lineage>
        <taxon>Bacteria</taxon>
        <taxon>Bacillati</taxon>
        <taxon>Bacillota</taxon>
        <taxon>Bacilli</taxon>
        <taxon>Lactobacillales</taxon>
        <taxon>Enterococcaceae</taxon>
        <taxon>Vagococcus</taxon>
    </lineage>
</organism>